<name>A0A371HR30_MUCPR</name>
<proteinExistence type="predicted"/>
<dbReference type="AlphaFoldDB" id="A0A371HR30"/>
<accession>A0A371HR30</accession>
<comment type="caution">
    <text evidence="1">The sequence shown here is derived from an EMBL/GenBank/DDBJ whole genome shotgun (WGS) entry which is preliminary data.</text>
</comment>
<feature type="non-terminal residue" evidence="1">
    <location>
        <position position="1"/>
    </location>
</feature>
<organism evidence="1 2">
    <name type="scientific">Mucuna pruriens</name>
    <name type="common">Velvet bean</name>
    <name type="synonym">Dolichos pruriens</name>
    <dbReference type="NCBI Taxonomy" id="157652"/>
    <lineage>
        <taxon>Eukaryota</taxon>
        <taxon>Viridiplantae</taxon>
        <taxon>Streptophyta</taxon>
        <taxon>Embryophyta</taxon>
        <taxon>Tracheophyta</taxon>
        <taxon>Spermatophyta</taxon>
        <taxon>Magnoliopsida</taxon>
        <taxon>eudicotyledons</taxon>
        <taxon>Gunneridae</taxon>
        <taxon>Pentapetalae</taxon>
        <taxon>rosids</taxon>
        <taxon>fabids</taxon>
        <taxon>Fabales</taxon>
        <taxon>Fabaceae</taxon>
        <taxon>Papilionoideae</taxon>
        <taxon>50 kb inversion clade</taxon>
        <taxon>NPAAA clade</taxon>
        <taxon>indigoferoid/millettioid clade</taxon>
        <taxon>Phaseoleae</taxon>
        <taxon>Mucuna</taxon>
    </lineage>
</organism>
<dbReference type="EMBL" id="QJKJ01001922">
    <property type="protein sequence ID" value="RDY05245.1"/>
    <property type="molecule type" value="Genomic_DNA"/>
</dbReference>
<reference evidence="1" key="1">
    <citation type="submission" date="2018-05" db="EMBL/GenBank/DDBJ databases">
        <title>Draft genome of Mucuna pruriens seed.</title>
        <authorList>
            <person name="Nnadi N.E."/>
            <person name="Vos R."/>
            <person name="Hasami M.H."/>
            <person name="Devisetty U.K."/>
            <person name="Aguiy J.C."/>
        </authorList>
    </citation>
    <scope>NUCLEOTIDE SEQUENCE [LARGE SCALE GENOMIC DNA]</scope>
    <source>
        <strain evidence="1">JCA_2017</strain>
    </source>
</reference>
<keyword evidence="2" id="KW-1185">Reference proteome</keyword>
<protein>
    <submittedName>
        <fullName evidence="1">Uncharacterized protein</fullName>
    </submittedName>
</protein>
<sequence length="61" mass="7290">MQVHSRIRNQVGPPLLSLRDQRRPLWIDAHGLKTHYLQRRTSIRLNLRIMLENQSGFTLEE</sequence>
<gene>
    <name evidence="1" type="ORF">CR513_10950</name>
</gene>
<evidence type="ECO:0000313" key="1">
    <source>
        <dbReference type="EMBL" id="RDY05245.1"/>
    </source>
</evidence>
<evidence type="ECO:0000313" key="2">
    <source>
        <dbReference type="Proteomes" id="UP000257109"/>
    </source>
</evidence>
<dbReference type="Proteomes" id="UP000257109">
    <property type="component" value="Unassembled WGS sequence"/>
</dbReference>